<feature type="region of interest" description="Phosphopantothenate--cysteine ligase" evidence="3">
    <location>
        <begin position="193"/>
        <end position="399"/>
    </location>
</feature>
<evidence type="ECO:0000259" key="6">
    <source>
        <dbReference type="Pfam" id="PF04127"/>
    </source>
</evidence>
<evidence type="ECO:0000259" key="5">
    <source>
        <dbReference type="Pfam" id="PF02441"/>
    </source>
</evidence>
<keyword evidence="3 4" id="KW-0288">FMN</keyword>
<dbReference type="Gene3D" id="3.40.50.1950">
    <property type="entry name" value="Flavin prenyltransferase-like"/>
    <property type="match status" value="1"/>
</dbReference>
<keyword evidence="3 4" id="KW-0285">Flavoprotein</keyword>
<comment type="function">
    <text evidence="3">Catalyzes two sequential steps in the biosynthesis of coenzyme A. In the first step cysteine is conjugated to 4'-phosphopantothenate to form 4-phosphopantothenoylcysteine. In the second step the latter compound is decarboxylated to form 4'-phosphopantotheine.</text>
</comment>
<dbReference type="Pfam" id="PF02441">
    <property type="entry name" value="Flavoprotein"/>
    <property type="match status" value="1"/>
</dbReference>
<keyword evidence="2 3" id="KW-0456">Lyase</keyword>
<dbReference type="UniPathway" id="UPA00241">
    <property type="reaction ID" value="UER00353"/>
</dbReference>
<comment type="pathway">
    <text evidence="3 4">Cofactor biosynthesis; coenzyme A biosynthesis; CoA from (R)-pantothenate: step 2/5.</text>
</comment>
<evidence type="ECO:0000256" key="4">
    <source>
        <dbReference type="RuleBase" id="RU364078"/>
    </source>
</evidence>
<dbReference type="EC" id="4.1.1.36" evidence="3"/>
<dbReference type="GO" id="GO:0004633">
    <property type="term" value="F:phosphopantothenoylcysteine decarboxylase activity"/>
    <property type="evidence" value="ECO:0007669"/>
    <property type="project" value="UniProtKB-UniRule"/>
</dbReference>
<evidence type="ECO:0000256" key="3">
    <source>
        <dbReference type="HAMAP-Rule" id="MF_02225"/>
    </source>
</evidence>
<dbReference type="HOGENOM" id="CLU_033319_0_1_9"/>
<feature type="domain" description="Flavoprotein" evidence="5">
    <location>
        <begin position="6"/>
        <end position="178"/>
    </location>
</feature>
<dbReference type="EC" id="6.3.2.5" evidence="3"/>
<feature type="domain" description="DNA/pantothenate metabolism flavoprotein C-terminal" evidence="6">
    <location>
        <begin position="189"/>
        <end position="397"/>
    </location>
</feature>
<comment type="catalytic activity">
    <reaction evidence="3 4">
        <text>(R)-4'-phosphopantothenate + L-cysteine + CTP = N-[(R)-4-phosphopantothenoyl]-L-cysteine + CMP + diphosphate + H(+)</text>
        <dbReference type="Rhea" id="RHEA:19397"/>
        <dbReference type="ChEBI" id="CHEBI:10986"/>
        <dbReference type="ChEBI" id="CHEBI:15378"/>
        <dbReference type="ChEBI" id="CHEBI:33019"/>
        <dbReference type="ChEBI" id="CHEBI:35235"/>
        <dbReference type="ChEBI" id="CHEBI:37563"/>
        <dbReference type="ChEBI" id="CHEBI:59458"/>
        <dbReference type="ChEBI" id="CHEBI:60377"/>
        <dbReference type="EC" id="6.3.2.5"/>
    </reaction>
</comment>
<dbReference type="GO" id="GO:0010181">
    <property type="term" value="F:FMN binding"/>
    <property type="evidence" value="ECO:0007669"/>
    <property type="project" value="UniProtKB-UniRule"/>
</dbReference>
<dbReference type="Proteomes" id="UP000029669">
    <property type="component" value="Chromosome"/>
</dbReference>
<dbReference type="Pfam" id="PF04127">
    <property type="entry name" value="DFP"/>
    <property type="match status" value="1"/>
</dbReference>
<dbReference type="PANTHER" id="PTHR14359:SF6">
    <property type="entry name" value="PHOSPHOPANTOTHENOYLCYSTEINE DECARBOXYLASE"/>
    <property type="match status" value="1"/>
</dbReference>
<accession>A0A097AS11</accession>
<dbReference type="NCBIfam" id="TIGR00521">
    <property type="entry name" value="coaBC_dfp"/>
    <property type="match status" value="1"/>
</dbReference>
<dbReference type="Gene3D" id="3.40.50.10300">
    <property type="entry name" value="CoaB-like"/>
    <property type="match status" value="1"/>
</dbReference>
<keyword evidence="3" id="KW-0479">Metal-binding</keyword>
<comment type="similarity">
    <text evidence="3 4">In the N-terminal section; belongs to the HFCD (homo-oligomeric flavin containing Cys decarboxylase) superfamily.</text>
</comment>
<dbReference type="InterPro" id="IPR005252">
    <property type="entry name" value="CoaBC"/>
</dbReference>
<comment type="similarity">
    <text evidence="3 4">In the C-terminal section; belongs to the PPC synthetase family.</text>
</comment>
<comment type="pathway">
    <text evidence="3 4">Cofactor biosynthesis; coenzyme A biosynthesis; CoA from (R)-pantothenate: step 3/5.</text>
</comment>
<evidence type="ECO:0000313" key="7">
    <source>
        <dbReference type="EMBL" id="AIS52594.1"/>
    </source>
</evidence>
<reference evidence="8" key="1">
    <citation type="journal article" date="2015" name="Genome Announc.">
        <title>Whole-Genome Sequences of 80 Environmental and Clinical Isolates of Burkholderia pseudomallei.</title>
        <authorList>
            <person name="Johnson S.L."/>
            <person name="Baker A.L."/>
            <person name="Chain P.S."/>
            <person name="Currie B.J."/>
            <person name="Daligault H.E."/>
            <person name="Davenport K.W."/>
            <person name="Davis C.B."/>
            <person name="Inglis T.J."/>
            <person name="Kaestli M."/>
            <person name="Koren S."/>
            <person name="Mayo M."/>
            <person name="Merritt A.J."/>
            <person name="Price E.P."/>
            <person name="Sarovich D.S."/>
            <person name="Warner J."/>
            <person name="Rosovitz M.J."/>
        </authorList>
    </citation>
    <scope>NUCLEOTIDE SEQUENCE [LARGE SCALE GENOMIC DNA]</scope>
    <source>
        <strain evidence="8">DSM 2030</strain>
    </source>
</reference>
<feature type="region of interest" description="Phosphopantothenoylcysteine decarboxylase" evidence="3">
    <location>
        <begin position="1"/>
        <end position="192"/>
    </location>
</feature>
<gene>
    <name evidence="3 7" type="primary">coaBC</name>
    <name evidence="7" type="ORF">TKV_c14230</name>
</gene>
<dbReference type="InterPro" id="IPR036551">
    <property type="entry name" value="Flavin_trans-like"/>
</dbReference>
<feature type="active site" description="Proton donor" evidence="3">
    <location>
        <position position="158"/>
    </location>
</feature>
<dbReference type="KEGG" id="tki:TKV_c14230"/>
<dbReference type="eggNOG" id="COG0452">
    <property type="taxonomic scope" value="Bacteria"/>
</dbReference>
<evidence type="ECO:0000256" key="1">
    <source>
        <dbReference type="ARBA" id="ARBA00022793"/>
    </source>
</evidence>
<organism evidence="7 8">
    <name type="scientific">Thermoanaerobacter kivui</name>
    <name type="common">Acetogenium kivui</name>
    <dbReference type="NCBI Taxonomy" id="2325"/>
    <lineage>
        <taxon>Bacteria</taxon>
        <taxon>Bacillati</taxon>
        <taxon>Bacillota</taxon>
        <taxon>Clostridia</taxon>
        <taxon>Thermoanaerobacterales</taxon>
        <taxon>Thermoanaerobacteraceae</taxon>
        <taxon>Thermoanaerobacter</taxon>
    </lineage>
</organism>
<dbReference type="InterPro" id="IPR003382">
    <property type="entry name" value="Flavoprotein"/>
</dbReference>
<dbReference type="STRING" id="2325.TKV_c14230"/>
<dbReference type="GO" id="GO:0046872">
    <property type="term" value="F:metal ion binding"/>
    <property type="evidence" value="ECO:0007669"/>
    <property type="project" value="UniProtKB-KW"/>
</dbReference>
<sequence>MSKNKKNVLLGVAGGIAAYKAADLVSRLVKKDISVDVIMTKAATNFVNPLTFEALSHNKVVIDMFADRKYWEIEHISLAEKADVLAIVPATANIIAKIAHGIADDMLTTTILATKSPVLIAPAMNTNMYTNPMTQKNIKTLKEYGFFFVEPASGRLACGTYGFGKLADVEDIEKAILELLYKDIKRDFEGKKVLVTAGPTREPLDPVRYLTNHSSGKMGYEIAKALVERGAEVILVSGPTYIEAPKNVTFIPVEMAMEMYNAVMMHLEEVDIVIGSAAVSDYRPKEIQKEKIKKDDQELTIQLVKNPDIMYEVGKRKQNRISVGFAAETTNLIEYATKKLKEKNMDLIVANDVSQEGAGFGVDTNIIKIIDKNQNIKEYPLMSKSQAAHVILDEIAKLF</sequence>
<keyword evidence="1 3" id="KW-0210">Decarboxylase</keyword>
<dbReference type="GO" id="GO:0015937">
    <property type="term" value="P:coenzyme A biosynthetic process"/>
    <property type="evidence" value="ECO:0007669"/>
    <property type="project" value="UniProtKB-UniRule"/>
</dbReference>
<keyword evidence="3" id="KW-0511">Multifunctional enzyme</keyword>
<proteinExistence type="inferred from homology"/>
<feature type="binding site" evidence="3">
    <location>
        <position position="291"/>
    </location>
    <ligand>
        <name>CTP</name>
        <dbReference type="ChEBI" id="CHEBI:37563"/>
    </ligand>
</feature>
<comment type="cofactor">
    <cofactor evidence="3">
        <name>Mg(2+)</name>
        <dbReference type="ChEBI" id="CHEBI:18420"/>
    </cofactor>
</comment>
<dbReference type="GO" id="GO:0071513">
    <property type="term" value="C:phosphopantothenoylcysteine decarboxylase complex"/>
    <property type="evidence" value="ECO:0007669"/>
    <property type="project" value="TreeGrafter"/>
</dbReference>
<dbReference type="AlphaFoldDB" id="A0A097AS11"/>
<feature type="binding site" evidence="3">
    <location>
        <position position="339"/>
    </location>
    <ligand>
        <name>CTP</name>
        <dbReference type="ChEBI" id="CHEBI:37563"/>
    </ligand>
</feature>
<dbReference type="InterPro" id="IPR035929">
    <property type="entry name" value="CoaB-like_sf"/>
</dbReference>
<dbReference type="EMBL" id="CP009170">
    <property type="protein sequence ID" value="AIS52594.1"/>
    <property type="molecule type" value="Genomic_DNA"/>
</dbReference>
<dbReference type="RefSeq" id="WP_049685326.1">
    <property type="nucleotide sequence ID" value="NZ_CP009170.1"/>
</dbReference>
<evidence type="ECO:0000256" key="2">
    <source>
        <dbReference type="ARBA" id="ARBA00023239"/>
    </source>
</evidence>
<dbReference type="SUPFAM" id="SSF52507">
    <property type="entry name" value="Homo-oligomeric flavin-containing Cys decarboxylases, HFCD"/>
    <property type="match status" value="1"/>
</dbReference>
<comment type="function">
    <text evidence="4">Catalyzes two steps in the biosynthesis of coenzyme A. In the first step cysteine is conjugated to 4'-phosphopantothenate to form 4-phosphopantothenoylcysteine, in the latter compound is decarboxylated to form 4'-phosphopantotheine.</text>
</comment>
<feature type="binding site" evidence="3">
    <location>
        <position position="281"/>
    </location>
    <ligand>
        <name>CTP</name>
        <dbReference type="ChEBI" id="CHEBI:37563"/>
    </ligand>
</feature>
<dbReference type="HAMAP" id="MF_02225">
    <property type="entry name" value="CoaBC"/>
    <property type="match status" value="1"/>
</dbReference>
<dbReference type="OrthoDB" id="9802554at2"/>
<evidence type="ECO:0000313" key="8">
    <source>
        <dbReference type="Proteomes" id="UP000029669"/>
    </source>
</evidence>
<dbReference type="PANTHER" id="PTHR14359">
    <property type="entry name" value="HOMO-OLIGOMERIC FLAVIN CONTAINING CYS DECARBOXYLASE FAMILY"/>
    <property type="match status" value="1"/>
</dbReference>
<keyword evidence="3" id="KW-0460">Magnesium</keyword>
<comment type="catalytic activity">
    <reaction evidence="3 4">
        <text>N-[(R)-4-phosphopantothenoyl]-L-cysteine + H(+) = (R)-4'-phosphopantetheine + CO2</text>
        <dbReference type="Rhea" id="RHEA:16793"/>
        <dbReference type="ChEBI" id="CHEBI:15378"/>
        <dbReference type="ChEBI" id="CHEBI:16526"/>
        <dbReference type="ChEBI" id="CHEBI:59458"/>
        <dbReference type="ChEBI" id="CHEBI:61723"/>
        <dbReference type="EC" id="4.1.1.36"/>
    </reaction>
</comment>
<name>A0A097AS11_THEKI</name>
<protein>
    <recommendedName>
        <fullName evidence="3">Coenzyme A biosynthesis bifunctional protein CoaBC</fullName>
    </recommendedName>
    <alternativeName>
        <fullName evidence="3">DNA/pantothenate metabolism flavoprotein</fullName>
    </alternativeName>
    <alternativeName>
        <fullName evidence="3">Phosphopantothenoylcysteine synthetase/decarboxylase</fullName>
        <shortName evidence="3">PPCS-PPCDC</shortName>
    </alternativeName>
    <domain>
        <recommendedName>
            <fullName evidence="3">Phosphopantothenoylcysteine decarboxylase</fullName>
            <shortName evidence="3">PPC decarboxylase</shortName>
            <shortName evidence="3">PPC-DC</shortName>
            <ecNumber evidence="3">4.1.1.36</ecNumber>
        </recommendedName>
        <alternativeName>
            <fullName evidence="3">CoaC</fullName>
        </alternativeName>
    </domain>
    <domain>
        <recommendedName>
            <fullName evidence="3">Phosphopantothenate--cysteine ligase</fullName>
            <ecNumber evidence="3">6.3.2.5</ecNumber>
        </recommendedName>
        <alternativeName>
            <fullName evidence="3">CoaB</fullName>
        </alternativeName>
        <alternativeName>
            <fullName evidence="3">Phosphopantothenoylcysteine synthetase</fullName>
            <shortName evidence="3">PPC synthetase</shortName>
            <shortName evidence="3">PPC-S</shortName>
        </alternativeName>
    </domain>
</protein>
<dbReference type="GO" id="GO:0004632">
    <property type="term" value="F:phosphopantothenate--cysteine ligase activity"/>
    <property type="evidence" value="ECO:0007669"/>
    <property type="project" value="UniProtKB-UniRule"/>
</dbReference>
<dbReference type="SUPFAM" id="SSF102645">
    <property type="entry name" value="CoaB-like"/>
    <property type="match status" value="1"/>
</dbReference>
<keyword evidence="8" id="KW-1185">Reference proteome</keyword>
<keyword evidence="3 4" id="KW-0436">Ligase</keyword>
<dbReference type="InterPro" id="IPR007085">
    <property type="entry name" value="DNA/pantothenate-metab_flavo_C"/>
</dbReference>
<comment type="cofactor">
    <cofactor evidence="3">
        <name>FMN</name>
        <dbReference type="ChEBI" id="CHEBI:58210"/>
    </cofactor>
    <text evidence="3">Binds 1 FMN per subunit.</text>
</comment>
<feature type="binding site" evidence="3">
    <location>
        <position position="325"/>
    </location>
    <ligand>
        <name>CTP</name>
        <dbReference type="ChEBI" id="CHEBI:37563"/>
    </ligand>
</feature>
<comment type="caution">
    <text evidence="3">Lacks conserved residue(s) required for the propagation of feature annotation.</text>
</comment>
<feature type="binding site" evidence="3">
    <location>
        <position position="343"/>
    </location>
    <ligand>
        <name>CTP</name>
        <dbReference type="ChEBI" id="CHEBI:37563"/>
    </ligand>
</feature>
<dbReference type="GO" id="GO:0015941">
    <property type="term" value="P:pantothenate catabolic process"/>
    <property type="evidence" value="ECO:0007669"/>
    <property type="project" value="InterPro"/>
</dbReference>